<dbReference type="Gene3D" id="3.40.50.300">
    <property type="entry name" value="P-loop containing nucleotide triphosphate hydrolases"/>
    <property type="match status" value="1"/>
</dbReference>
<dbReference type="InterPro" id="IPR003959">
    <property type="entry name" value="ATPase_AAA_core"/>
</dbReference>
<dbReference type="Proteomes" id="UP000217289">
    <property type="component" value="Chromosome"/>
</dbReference>
<dbReference type="PANTHER" id="PTHR32182:SF25">
    <property type="entry name" value="SLR1056 PROTEIN"/>
    <property type="match status" value="1"/>
</dbReference>
<evidence type="ECO:0000313" key="2">
    <source>
        <dbReference type="EMBL" id="ATB29452.1"/>
    </source>
</evidence>
<accession>A0A250IE68</accession>
<dbReference type="Pfam" id="PF13304">
    <property type="entry name" value="AAA_21"/>
    <property type="match status" value="1"/>
</dbReference>
<reference evidence="2 3" key="1">
    <citation type="submission" date="2017-06" db="EMBL/GenBank/DDBJ databases">
        <authorList>
            <person name="Kim H.J."/>
            <person name="Triplett B.A."/>
        </authorList>
    </citation>
    <scope>NUCLEOTIDE SEQUENCE [LARGE SCALE GENOMIC DNA]</scope>
    <source>
        <strain evidence="2 3">DSM 14713</strain>
    </source>
</reference>
<name>A0A250IE68_9BACT</name>
<dbReference type="CDD" id="cd00267">
    <property type="entry name" value="ABC_ATPase"/>
    <property type="match status" value="1"/>
</dbReference>
<evidence type="ECO:0000259" key="1">
    <source>
        <dbReference type="Pfam" id="PF13304"/>
    </source>
</evidence>
<protein>
    <recommendedName>
        <fullName evidence="1">ATPase AAA-type core domain-containing protein</fullName>
    </recommendedName>
</protein>
<organism evidence="2 3">
    <name type="scientific">Melittangium boletus DSM 14713</name>
    <dbReference type="NCBI Taxonomy" id="1294270"/>
    <lineage>
        <taxon>Bacteria</taxon>
        <taxon>Pseudomonadati</taxon>
        <taxon>Myxococcota</taxon>
        <taxon>Myxococcia</taxon>
        <taxon>Myxococcales</taxon>
        <taxon>Cystobacterineae</taxon>
        <taxon>Archangiaceae</taxon>
        <taxon>Melittangium</taxon>
    </lineage>
</organism>
<sequence>MTASESSTRQAELAGFDRLLPALKEAYRRQRGKAWTSEELGAFAGLPAAEVARTLERFAAELGLAELLFGDDEGLVGAIQLSAAVEDTASFEAVHAGLAAQAPLRGPSHITELEVDGHRMLQRLVLRPGALTVLTGAPGSGKSSILDCLERLSLAMAGPVPSQGDSQVPERLHLSLRLESGAGQRVLYTVSLGGTRAVPRVTSERLEAGEGFAVLDFQNGQGVVRTATAEPPRPRVLATPRTVLAGELALRGALEAPVPGVVTSVRSLLEGWRFHRGFDVSAGAASRRPALSEPEPVLAADGANLSAVLFELWAAHPERWRELESHLRAALPSFEGLSVRPQGGLGTVMGVWREAGVREPLTLGELSDGTLLLLCLAVVCLSPRPAPLLVLDGLEVGLHPQVLPTLGALLQRAAMETQVLVATASSELIACLPTDARVLLTKASGRAVASRG</sequence>
<dbReference type="GO" id="GO:0000731">
    <property type="term" value="P:DNA synthesis involved in DNA repair"/>
    <property type="evidence" value="ECO:0007669"/>
    <property type="project" value="TreeGrafter"/>
</dbReference>
<dbReference type="GO" id="GO:0005524">
    <property type="term" value="F:ATP binding"/>
    <property type="evidence" value="ECO:0007669"/>
    <property type="project" value="InterPro"/>
</dbReference>
<dbReference type="EMBL" id="CP022163">
    <property type="protein sequence ID" value="ATB29452.1"/>
    <property type="molecule type" value="Genomic_DNA"/>
</dbReference>
<dbReference type="GO" id="GO:0006302">
    <property type="term" value="P:double-strand break repair"/>
    <property type="evidence" value="ECO:0007669"/>
    <property type="project" value="TreeGrafter"/>
</dbReference>
<evidence type="ECO:0000313" key="3">
    <source>
        <dbReference type="Proteomes" id="UP000217289"/>
    </source>
</evidence>
<proteinExistence type="predicted"/>
<feature type="domain" description="ATPase AAA-type core" evidence="1">
    <location>
        <begin position="325"/>
        <end position="429"/>
    </location>
</feature>
<dbReference type="KEGG" id="mbd:MEBOL_002901"/>
<dbReference type="GO" id="GO:0016887">
    <property type="term" value="F:ATP hydrolysis activity"/>
    <property type="evidence" value="ECO:0007669"/>
    <property type="project" value="InterPro"/>
</dbReference>
<dbReference type="PANTHER" id="PTHR32182">
    <property type="entry name" value="DNA REPLICATION AND REPAIR PROTEIN RECF"/>
    <property type="match status" value="1"/>
</dbReference>
<dbReference type="AlphaFoldDB" id="A0A250IE68"/>
<gene>
    <name evidence="2" type="ORF">MEBOL_002901</name>
</gene>
<dbReference type="SUPFAM" id="SSF52540">
    <property type="entry name" value="P-loop containing nucleoside triphosphate hydrolases"/>
    <property type="match status" value="1"/>
</dbReference>
<dbReference type="OrthoDB" id="9816506at2"/>
<keyword evidence="3" id="KW-1185">Reference proteome</keyword>
<dbReference type="RefSeq" id="WP_095978014.1">
    <property type="nucleotide sequence ID" value="NZ_CP022163.1"/>
</dbReference>
<dbReference type="InterPro" id="IPR027417">
    <property type="entry name" value="P-loop_NTPase"/>
</dbReference>